<evidence type="ECO:0000259" key="3">
    <source>
        <dbReference type="SMART" id="SM01007"/>
    </source>
</evidence>
<gene>
    <name evidence="4" type="ORF">ACFPK2_11545</name>
</gene>
<evidence type="ECO:0000313" key="4">
    <source>
        <dbReference type="EMBL" id="MFC5293622.1"/>
    </source>
</evidence>
<dbReference type="InterPro" id="IPR036291">
    <property type="entry name" value="NAD(P)-bd_dom_sf"/>
</dbReference>
<organism evidence="4 5">
    <name type="scientific">Bosea minatitlanensis</name>
    <dbReference type="NCBI Taxonomy" id="128782"/>
    <lineage>
        <taxon>Bacteria</taxon>
        <taxon>Pseudomonadati</taxon>
        <taxon>Pseudomonadota</taxon>
        <taxon>Alphaproteobacteria</taxon>
        <taxon>Hyphomicrobiales</taxon>
        <taxon>Boseaceae</taxon>
        <taxon>Bosea</taxon>
    </lineage>
</organism>
<comment type="caution">
    <text evidence="4">The sequence shown here is derived from an EMBL/GenBank/DDBJ whole genome shotgun (WGS) entry which is preliminary data.</text>
</comment>
<comment type="similarity">
    <text evidence="1">Belongs to the short-chain dehydrogenases/reductases (SDR) family.</text>
</comment>
<dbReference type="Gene3D" id="3.40.50.720">
    <property type="entry name" value="NAD(P)-binding Rossmann-like Domain"/>
    <property type="match status" value="1"/>
</dbReference>
<accession>A0ABW0F2H9</accession>
<name>A0ABW0F2H9_9HYPH</name>
<dbReference type="SUPFAM" id="SSF53639">
    <property type="entry name" value="AraD/HMP-PK domain-like"/>
    <property type="match status" value="1"/>
</dbReference>
<keyword evidence="5" id="KW-1185">Reference proteome</keyword>
<dbReference type="NCBIfam" id="TIGR02632">
    <property type="entry name" value="RhaD_aldol-ADH"/>
    <property type="match status" value="1"/>
</dbReference>
<dbReference type="RefSeq" id="WP_158448164.1">
    <property type="nucleotide sequence ID" value="NZ_JAOAOS010000004.1"/>
</dbReference>
<dbReference type="Pfam" id="PF00596">
    <property type="entry name" value="Aldolase_II"/>
    <property type="match status" value="1"/>
</dbReference>
<dbReference type="PANTHER" id="PTHR43669:SF8">
    <property type="entry name" value="SHORT-CHAIN TYPE DEHYDROGENASE_REDUCTASE-RELATED"/>
    <property type="match status" value="1"/>
</dbReference>
<dbReference type="Pfam" id="PF13561">
    <property type="entry name" value="adh_short_C2"/>
    <property type="match status" value="1"/>
</dbReference>
<dbReference type="InterPro" id="IPR036409">
    <property type="entry name" value="Aldolase_II/adducin_N_sf"/>
</dbReference>
<sequence length="704" mass="75389">MADHASSGGSPRLLASAWDERLAETLSPQDLLVYRSNLLGADRRITNFGGGNTSSKLSLPDPLTGAPVEVLWVKGSGGDLGSIRLDGFATLDMARFRSIRENYAGPAREDEVVALYPHCTFGLNPRAASIDTPLHGLIAHPHVDHVHPDAIIAIAASADGETITREIFGDDVGWLPWRRPGFELGLMLEGFVRDNPDARGVILGSHGLFTWGGTQRACYETTIEVINRAIAWLAAQEAGKPAFGGPAVAIRPPEERRAAAARLMPLLRGLVSEGRSKVGHYDDRAAVLDFVCSKDLAALAPLGTSCPDHFLRTKIRPLVLDAGALPPDDEELAVALRQAIAAYRADYLGYYERCRRPDSPPMRDANPVVVLVPGIGMLTFAADKATARIAGEFYVNAVNVMRGAEAASTYVALPEQEAFDIEYWLLEEAKLQRLPKSRPLEGRVALVTGGAGGIGLASARRLLGEGACVVICDIDRAALDEAEAALVGSHGRDRVAAFPVDVTDEGSVAALFREAALAFGGLDILVSNAGIASAAPLDETSLELWQRNLDILATGYFLVSREAFRLMKTQSRGGSIVFIASKNALVASPNAAAYCTAKAAEIQLCRCLALEGAPHGIRANVVNPDAVLRGSRIWEGEWRAQRAGAYNVAPNDLDEVYRQRSMLKLNVFPEDIAEAVHFFASELSAKSTGNILNVDAGHAPAFTR</sequence>
<keyword evidence="2" id="KW-0560">Oxidoreductase</keyword>
<proteinExistence type="inferred from homology"/>
<dbReference type="Proteomes" id="UP001595976">
    <property type="component" value="Unassembled WGS sequence"/>
</dbReference>
<dbReference type="Gene3D" id="3.40.225.10">
    <property type="entry name" value="Class II aldolase/adducin N-terminal domain"/>
    <property type="match status" value="1"/>
</dbReference>
<dbReference type="InterPro" id="IPR001303">
    <property type="entry name" value="Aldolase_II/adducin_N"/>
</dbReference>
<dbReference type="PRINTS" id="PR00080">
    <property type="entry name" value="SDRFAMILY"/>
</dbReference>
<dbReference type="SUPFAM" id="SSF51735">
    <property type="entry name" value="NAD(P)-binding Rossmann-fold domains"/>
    <property type="match status" value="1"/>
</dbReference>
<feature type="domain" description="Class II aldolase/adducin N-terminal" evidence="3">
    <location>
        <begin position="31"/>
        <end position="233"/>
    </location>
</feature>
<evidence type="ECO:0000256" key="1">
    <source>
        <dbReference type="ARBA" id="ARBA00006484"/>
    </source>
</evidence>
<protein>
    <submittedName>
        <fullName evidence="4">Bifunctional rhamnulose-1-phosphate aldolase/short-chain dehydrogenase</fullName>
    </submittedName>
</protein>
<dbReference type="InterPro" id="IPR002347">
    <property type="entry name" value="SDR_fam"/>
</dbReference>
<evidence type="ECO:0000313" key="5">
    <source>
        <dbReference type="Proteomes" id="UP001595976"/>
    </source>
</evidence>
<dbReference type="PANTHER" id="PTHR43669">
    <property type="entry name" value="5-KETO-D-GLUCONATE 5-REDUCTASE"/>
    <property type="match status" value="1"/>
</dbReference>
<dbReference type="PRINTS" id="PR00081">
    <property type="entry name" value="GDHRDH"/>
</dbReference>
<dbReference type="NCBIfam" id="NF006189">
    <property type="entry name" value="PRK08324.1-3"/>
    <property type="match status" value="1"/>
</dbReference>
<reference evidence="5" key="1">
    <citation type="journal article" date="2019" name="Int. J. Syst. Evol. Microbiol.">
        <title>The Global Catalogue of Microorganisms (GCM) 10K type strain sequencing project: providing services to taxonomists for standard genome sequencing and annotation.</title>
        <authorList>
            <consortium name="The Broad Institute Genomics Platform"/>
            <consortium name="The Broad Institute Genome Sequencing Center for Infectious Disease"/>
            <person name="Wu L."/>
            <person name="Ma J."/>
        </authorList>
    </citation>
    <scope>NUCLEOTIDE SEQUENCE [LARGE SCALE GENOMIC DNA]</scope>
    <source>
        <strain evidence="5">CGMCC 1.15643</strain>
    </source>
</reference>
<dbReference type="InterPro" id="IPR013454">
    <property type="entry name" value="Bifunc_RhaD/ADH"/>
</dbReference>
<dbReference type="SMART" id="SM01007">
    <property type="entry name" value="Aldolase_II"/>
    <property type="match status" value="1"/>
</dbReference>
<dbReference type="EMBL" id="JBHSLI010000004">
    <property type="protein sequence ID" value="MFC5293622.1"/>
    <property type="molecule type" value="Genomic_DNA"/>
</dbReference>
<evidence type="ECO:0000256" key="2">
    <source>
        <dbReference type="ARBA" id="ARBA00023002"/>
    </source>
</evidence>